<evidence type="ECO:0000256" key="13">
    <source>
        <dbReference type="ARBA" id="ARBA00022837"/>
    </source>
</evidence>
<dbReference type="CDD" id="cd02121">
    <property type="entry name" value="PA_GCPII_like"/>
    <property type="match status" value="1"/>
</dbReference>
<keyword evidence="8" id="KW-0645">Protease</keyword>
<dbReference type="Gene3D" id="3.40.630.10">
    <property type="entry name" value="Zn peptidases"/>
    <property type="match status" value="1"/>
</dbReference>
<name>A0A8K0EQ01_BRALA</name>
<evidence type="ECO:0000313" key="37">
    <source>
        <dbReference type="Proteomes" id="UP000838412"/>
    </source>
</evidence>
<gene>
    <name evidence="36" type="primary">NAALAD2</name>
    <name evidence="36" type="ORF">BLAG_LOCUS17249</name>
</gene>
<evidence type="ECO:0000256" key="8">
    <source>
        <dbReference type="ARBA" id="ARBA00022670"/>
    </source>
</evidence>
<feature type="domain" description="PA" evidence="33">
    <location>
        <begin position="166"/>
        <end position="253"/>
    </location>
</feature>
<keyword evidence="37" id="KW-1185">Reference proteome</keyword>
<proteinExistence type="inferred from homology"/>
<dbReference type="GO" id="GO:0005886">
    <property type="term" value="C:plasma membrane"/>
    <property type="evidence" value="ECO:0007669"/>
    <property type="project" value="UniProtKB-SubCell"/>
</dbReference>
<dbReference type="InterPro" id="IPR036757">
    <property type="entry name" value="TFR-like_dimer_dom_sf"/>
</dbReference>
<comment type="similarity">
    <text evidence="3">Belongs to the peptidase M28 family. M28B subfamily.</text>
</comment>
<dbReference type="SUPFAM" id="SSF52025">
    <property type="entry name" value="PA domain"/>
    <property type="match status" value="1"/>
</dbReference>
<evidence type="ECO:0000256" key="24">
    <source>
        <dbReference type="ARBA" id="ARBA00070473"/>
    </source>
</evidence>
<evidence type="ECO:0000256" key="30">
    <source>
        <dbReference type="ARBA" id="ARBA00082075"/>
    </source>
</evidence>
<evidence type="ECO:0000256" key="17">
    <source>
        <dbReference type="ARBA" id="ARBA00023049"/>
    </source>
</evidence>
<dbReference type="InterPro" id="IPR039373">
    <property type="entry name" value="Peptidase_M28B"/>
</dbReference>
<keyword evidence="11" id="KW-0378">Hydrolase</keyword>
<evidence type="ECO:0000256" key="16">
    <source>
        <dbReference type="ARBA" id="ARBA00022997"/>
    </source>
</evidence>
<dbReference type="SUPFAM" id="SSF47672">
    <property type="entry name" value="Transferrin receptor-like dimerisation domain"/>
    <property type="match status" value="1"/>
</dbReference>
<dbReference type="InterPro" id="IPR046450">
    <property type="entry name" value="PA_dom_sf"/>
</dbReference>
<organism evidence="36 37">
    <name type="scientific">Branchiostoma lanceolatum</name>
    <name type="common">Common lancelet</name>
    <name type="synonym">Amphioxus lanceolatum</name>
    <dbReference type="NCBI Taxonomy" id="7740"/>
    <lineage>
        <taxon>Eukaryota</taxon>
        <taxon>Metazoa</taxon>
        <taxon>Chordata</taxon>
        <taxon>Cephalochordata</taxon>
        <taxon>Leptocardii</taxon>
        <taxon>Amphioxiformes</taxon>
        <taxon>Branchiostomatidae</taxon>
        <taxon>Branchiostoma</taxon>
    </lineage>
</organism>
<evidence type="ECO:0000256" key="15">
    <source>
        <dbReference type="ARBA" id="ARBA00022989"/>
    </source>
</evidence>
<evidence type="ECO:0000256" key="32">
    <source>
        <dbReference type="SAM" id="Phobius"/>
    </source>
</evidence>
<dbReference type="PANTHER" id="PTHR10404:SF77">
    <property type="entry name" value="GLUTAMATE CARBOXYPEPTIDASE 2 HOMOLOG"/>
    <property type="match status" value="1"/>
</dbReference>
<keyword evidence="6" id="KW-0597">Phosphoprotein</keyword>
<evidence type="ECO:0000256" key="27">
    <source>
        <dbReference type="ARBA" id="ARBA00079527"/>
    </source>
</evidence>
<keyword evidence="5" id="KW-1003">Cell membrane</keyword>
<keyword evidence="14" id="KW-0735">Signal-anchor</keyword>
<dbReference type="GO" id="GO:0016805">
    <property type="term" value="F:dipeptidase activity"/>
    <property type="evidence" value="ECO:0007669"/>
    <property type="project" value="UniProtKB-KW"/>
</dbReference>
<evidence type="ECO:0000256" key="4">
    <source>
        <dbReference type="ARBA" id="ARBA00011738"/>
    </source>
</evidence>
<dbReference type="Gene3D" id="1.20.930.40">
    <property type="entry name" value="Transferrin receptor-like, dimerisation domain"/>
    <property type="match status" value="1"/>
</dbReference>
<feature type="transmembrane region" description="Helical" evidence="32">
    <location>
        <begin position="7"/>
        <end position="29"/>
    </location>
</feature>
<comment type="subcellular location">
    <subcellularLocation>
        <location evidence="2">Cell membrane</location>
        <topology evidence="2">Single-pass type II membrane protein</topology>
    </subcellularLocation>
</comment>
<dbReference type="InterPro" id="IPR007365">
    <property type="entry name" value="TFR-like_dimer_dom"/>
</dbReference>
<evidence type="ECO:0000256" key="19">
    <source>
        <dbReference type="ARBA" id="ARBA00023180"/>
    </source>
</evidence>
<keyword evidence="12" id="KW-0862">Zinc</keyword>
<dbReference type="GO" id="GO:0004181">
    <property type="term" value="F:metallocarboxypeptidase activity"/>
    <property type="evidence" value="ECO:0007669"/>
    <property type="project" value="UniProtKB-EC"/>
</dbReference>
<evidence type="ECO:0000256" key="23">
    <source>
        <dbReference type="ARBA" id="ARBA00066561"/>
    </source>
</evidence>
<comment type="function">
    <text evidence="22">Has both folate hydrolase and N-acetylated-alpha-linked-acidic dipeptidase (NAALADase) activity. Has a preference for tri-alpha-glutamate peptides. In the intestine, required for the uptake of folate. In the brain, modulates excitatory neurotransmission through the hydrolysis of the neuropeptide, N-aceylaspartylglutamate (NAAG), thereby releasing glutamate.</text>
</comment>
<dbReference type="FunFam" id="1.20.930.40:FF:000001">
    <property type="entry name" value="N-acetylated-alpha-linked acidic dipeptidase 2"/>
    <property type="match status" value="1"/>
</dbReference>
<comment type="subunit">
    <text evidence="4">Homodimer.</text>
</comment>
<dbReference type="GO" id="GO:0006508">
    <property type="term" value="P:proteolysis"/>
    <property type="evidence" value="ECO:0007669"/>
    <property type="project" value="UniProtKB-KW"/>
</dbReference>
<dbReference type="AlphaFoldDB" id="A0A8K0EQ01"/>
<evidence type="ECO:0000256" key="31">
    <source>
        <dbReference type="ARBA" id="ARBA00082320"/>
    </source>
</evidence>
<dbReference type="GO" id="GO:0046872">
    <property type="term" value="F:metal ion binding"/>
    <property type="evidence" value="ECO:0007669"/>
    <property type="project" value="UniProtKB-KW"/>
</dbReference>
<dbReference type="SUPFAM" id="SSF53187">
    <property type="entry name" value="Zn-dependent exopeptidases"/>
    <property type="match status" value="1"/>
</dbReference>
<evidence type="ECO:0000256" key="14">
    <source>
        <dbReference type="ARBA" id="ARBA00022968"/>
    </source>
</evidence>
<evidence type="ECO:0000256" key="20">
    <source>
        <dbReference type="ARBA" id="ARBA00052003"/>
    </source>
</evidence>
<evidence type="ECO:0000256" key="25">
    <source>
        <dbReference type="ARBA" id="ARBA00075140"/>
    </source>
</evidence>
<evidence type="ECO:0000256" key="12">
    <source>
        <dbReference type="ARBA" id="ARBA00022833"/>
    </source>
</evidence>
<keyword evidence="19" id="KW-0325">Glycoprotein</keyword>
<feature type="domain" description="Transferrin receptor-like dimerisation" evidence="34">
    <location>
        <begin position="623"/>
        <end position="742"/>
    </location>
</feature>
<evidence type="ECO:0000256" key="11">
    <source>
        <dbReference type="ARBA" id="ARBA00022801"/>
    </source>
</evidence>
<evidence type="ECO:0000256" key="22">
    <source>
        <dbReference type="ARBA" id="ARBA00056370"/>
    </source>
</evidence>
<dbReference type="EMBL" id="OV696689">
    <property type="protein sequence ID" value="CAH1261985.1"/>
    <property type="molecule type" value="Genomic_DNA"/>
</dbReference>
<dbReference type="PANTHER" id="PTHR10404">
    <property type="entry name" value="N-ACETYLATED-ALPHA-LINKED ACIDIC DIPEPTIDASE"/>
    <property type="match status" value="1"/>
</dbReference>
<evidence type="ECO:0000313" key="36">
    <source>
        <dbReference type="EMBL" id="CAH1261985.1"/>
    </source>
</evidence>
<evidence type="ECO:0000256" key="28">
    <source>
        <dbReference type="ARBA" id="ARBA00080362"/>
    </source>
</evidence>
<evidence type="ECO:0000256" key="7">
    <source>
        <dbReference type="ARBA" id="ARBA00022645"/>
    </source>
</evidence>
<feature type="domain" description="Peptidase M28" evidence="35">
    <location>
        <begin position="353"/>
        <end position="560"/>
    </location>
</feature>
<keyword evidence="7" id="KW-0121">Carboxypeptidase</keyword>
<evidence type="ECO:0000256" key="6">
    <source>
        <dbReference type="ARBA" id="ARBA00022553"/>
    </source>
</evidence>
<dbReference type="OrthoDB" id="5841748at2759"/>
<dbReference type="Pfam" id="PF04253">
    <property type="entry name" value="TFR_dimer"/>
    <property type="match status" value="1"/>
</dbReference>
<comment type="catalytic activity">
    <reaction evidence="20">
        <text>Release of an unsubstituted, C-terminal glutamyl residue, typically from Ac-Asp-Glu or folylpoly-gamma-glutamates.</text>
        <dbReference type="EC" id="3.4.17.21"/>
    </reaction>
</comment>
<evidence type="ECO:0000256" key="18">
    <source>
        <dbReference type="ARBA" id="ARBA00023136"/>
    </source>
</evidence>
<dbReference type="Gene3D" id="3.50.30.30">
    <property type="match status" value="1"/>
</dbReference>
<keyword evidence="10" id="KW-0479">Metal-binding</keyword>
<evidence type="ECO:0000256" key="9">
    <source>
        <dbReference type="ARBA" id="ARBA00022692"/>
    </source>
</evidence>
<keyword evidence="9 32" id="KW-0812">Transmembrane</keyword>
<dbReference type="CDD" id="cd08022">
    <property type="entry name" value="M28_PSMA_like"/>
    <property type="match status" value="1"/>
</dbReference>
<dbReference type="InterPro" id="IPR003137">
    <property type="entry name" value="PA_domain"/>
</dbReference>
<evidence type="ECO:0000256" key="29">
    <source>
        <dbReference type="ARBA" id="ARBA00080568"/>
    </source>
</evidence>
<evidence type="ECO:0000259" key="34">
    <source>
        <dbReference type="Pfam" id="PF04253"/>
    </source>
</evidence>
<keyword evidence="15 32" id="KW-1133">Transmembrane helix</keyword>
<dbReference type="Proteomes" id="UP000838412">
    <property type="component" value="Chromosome 4"/>
</dbReference>
<evidence type="ECO:0000256" key="2">
    <source>
        <dbReference type="ARBA" id="ARBA00004401"/>
    </source>
</evidence>
<keyword evidence="13" id="KW-0106">Calcium</keyword>
<evidence type="ECO:0000259" key="33">
    <source>
        <dbReference type="Pfam" id="PF02225"/>
    </source>
</evidence>
<evidence type="ECO:0000256" key="26">
    <source>
        <dbReference type="ARBA" id="ARBA00078457"/>
    </source>
</evidence>
<dbReference type="EC" id="3.4.17.21" evidence="23"/>
<sequence length="747" mass="82472">MDGSRGRFLVVAAIGLVVGVVVGVVIGYFSRQPGSAAPWTEELVRDGDASAGRRVQEEILPENIEENLRRLTSVPHIAGREMDLGQAEELRDRWLQYGLDSARLTPYDILLSYPSSEEDRPSRVTLMEADGTVVIQSQVEEAPLDHYQDDPNIVPPFNAYSASGDVEGELVYVNYGRVEDFFHLQRDLNIDPAGKICIARYGSIFRGDKAEKAEQFGCLGLIIYSDPADYSARGYPVYPDGWMLPPSGVQRGTLMIAQGDPLTPFYPANEYAYRLSEEEAKVVAGLPGIPVHPIGFGVGIELLRNLAGNEAPADWRGDLNITYRTGPGFQQPHAGRRVRLQVNVQNEVKRTYNVIGVIEGSVEPDRYVIMGNHRDAWVFGSVDPSSGTAVQEEVARAFGKLKQEGWRPRRSLVFASWGAEEYGLIGSSEWVEEYSKVLSERAVAYLNVDIAALGNFTFRSSASPAMFQSVFDATKRVPDPAVNPAGSSYSSVYDSWAAKLPKDEADPNSLPKINQLGSGSDYTPFFQHLGISSIDFRFICDPAVLDYYALYHSSYETFDLVKNFIDPEFKVHQAVGRVLAEMALDLADSLVLPIDPTAYSTALQDIAGSVRTEYSTQFDAQGISMAYLDSAVDNFTTAALRLKNRMSDIDKKNPLAVRLVNDQLMQLERGFIDPLGLPGREWYRHVVYAPSAHNSYAGQAFPGLADAMFDIENAANQTQRWEEVKKQLAVITYTVQSASTAIEEGGL</sequence>
<evidence type="ECO:0000256" key="5">
    <source>
        <dbReference type="ARBA" id="ARBA00022475"/>
    </source>
</evidence>
<evidence type="ECO:0000256" key="10">
    <source>
        <dbReference type="ARBA" id="ARBA00022723"/>
    </source>
</evidence>
<reference evidence="36" key="1">
    <citation type="submission" date="2022-01" db="EMBL/GenBank/DDBJ databases">
        <authorList>
            <person name="Braso-Vives M."/>
        </authorList>
    </citation>
    <scope>NUCLEOTIDE SEQUENCE</scope>
</reference>
<evidence type="ECO:0000256" key="21">
    <source>
        <dbReference type="ARBA" id="ARBA00054055"/>
    </source>
</evidence>
<keyword evidence="16" id="KW-0224">Dipeptidase</keyword>
<comment type="cofactor">
    <cofactor evidence="1">
        <name>Zn(2+)</name>
        <dbReference type="ChEBI" id="CHEBI:29105"/>
    </cofactor>
</comment>
<evidence type="ECO:0000259" key="35">
    <source>
        <dbReference type="Pfam" id="PF04389"/>
    </source>
</evidence>
<dbReference type="Pfam" id="PF02225">
    <property type="entry name" value="PA"/>
    <property type="match status" value="1"/>
</dbReference>
<evidence type="ECO:0000256" key="1">
    <source>
        <dbReference type="ARBA" id="ARBA00001947"/>
    </source>
</evidence>
<accession>A0A8K0EQ01</accession>
<comment type="function">
    <text evidence="21">Also exhibits a dipeptidyl-peptidase IV type activity. In vitro, cleaves Gly-Pro-AMC.</text>
</comment>
<keyword evidence="18 32" id="KW-0472">Membrane</keyword>
<evidence type="ECO:0000256" key="3">
    <source>
        <dbReference type="ARBA" id="ARBA00005634"/>
    </source>
</evidence>
<dbReference type="Pfam" id="PF04389">
    <property type="entry name" value="Peptidase_M28"/>
    <property type="match status" value="1"/>
</dbReference>
<protein>
    <recommendedName>
        <fullName evidence="24">Glutamate carboxypeptidase 2</fullName>
        <ecNumber evidence="23">3.4.17.21</ecNumber>
    </recommendedName>
    <alternativeName>
        <fullName evidence="27">Folate hydrolase 1</fullName>
    </alternativeName>
    <alternativeName>
        <fullName evidence="30">Folylpoly-gamma-glutamate carboxypeptidase</fullName>
    </alternativeName>
    <alternativeName>
        <fullName evidence="31">Glutamate carboxypeptidase II</fullName>
    </alternativeName>
    <alternativeName>
        <fullName evidence="28">Membrane glutamate carboxypeptidase</fullName>
    </alternativeName>
    <alternativeName>
        <fullName evidence="29">N-acetylated-alpha-linked acidic dipeptidase I</fullName>
    </alternativeName>
    <alternativeName>
        <fullName evidence="25">Prostate-specific membrane antigen homolog</fullName>
    </alternativeName>
    <alternativeName>
        <fullName evidence="26">Pteroylpoly-gamma-glutamate carboxypeptidase</fullName>
    </alternativeName>
</protein>
<dbReference type="FunFam" id="3.40.630.10:FF:000009">
    <property type="entry name" value="N-acetylated-alpha-linked acidic dipeptidase 2"/>
    <property type="match status" value="1"/>
</dbReference>
<keyword evidence="17" id="KW-0482">Metalloprotease</keyword>
<dbReference type="FunFam" id="3.50.30.30:FF:000002">
    <property type="entry name" value="N-acetylated-alpha-linked acidic dipeptidase 2"/>
    <property type="match status" value="1"/>
</dbReference>
<dbReference type="InterPro" id="IPR007484">
    <property type="entry name" value="Peptidase_M28"/>
</dbReference>